<dbReference type="GO" id="GO:0061710">
    <property type="term" value="F:L-threonylcarbamoyladenylate synthase"/>
    <property type="evidence" value="ECO:0007669"/>
    <property type="project" value="UniProtKB-EC"/>
</dbReference>
<dbReference type="FunFam" id="3.40.50.11030:FF:000001">
    <property type="entry name" value="Threonylcarbamoyl-AMP synthase"/>
    <property type="match status" value="1"/>
</dbReference>
<evidence type="ECO:0000256" key="14">
    <source>
        <dbReference type="PIRSR" id="PIRSR004930-1"/>
    </source>
</evidence>
<dbReference type="GO" id="GO:0003725">
    <property type="term" value="F:double-stranded RNA binding"/>
    <property type="evidence" value="ECO:0007669"/>
    <property type="project" value="UniProtKB-UniRule"/>
</dbReference>
<comment type="similarity">
    <text evidence="2 13">Belongs to the SUA5 family.</text>
</comment>
<keyword evidence="17" id="KW-1185">Reference proteome</keyword>
<dbReference type="GO" id="GO:0000049">
    <property type="term" value="F:tRNA binding"/>
    <property type="evidence" value="ECO:0007669"/>
    <property type="project" value="TreeGrafter"/>
</dbReference>
<evidence type="ECO:0000256" key="9">
    <source>
        <dbReference type="ARBA" id="ARBA00022741"/>
    </source>
</evidence>
<evidence type="ECO:0000256" key="5">
    <source>
        <dbReference type="ARBA" id="ARBA00022490"/>
    </source>
</evidence>
<evidence type="ECO:0000256" key="4">
    <source>
        <dbReference type="ARBA" id="ARBA00015492"/>
    </source>
</evidence>
<keyword evidence="6 13" id="KW-0808">Transferase</keyword>
<dbReference type="InterPro" id="IPR050156">
    <property type="entry name" value="TC-AMP_synthase_SUA5"/>
</dbReference>
<keyword evidence="10 13" id="KW-0067">ATP-binding</keyword>
<proteinExistence type="inferred from homology"/>
<feature type="binding site" evidence="14">
    <location>
        <position position="63"/>
    </location>
    <ligand>
        <name>ATP</name>
        <dbReference type="ChEBI" id="CHEBI:30616"/>
    </ligand>
</feature>
<dbReference type="Proteomes" id="UP000029844">
    <property type="component" value="Unassembled WGS sequence"/>
</dbReference>
<evidence type="ECO:0000256" key="10">
    <source>
        <dbReference type="ARBA" id="ARBA00022840"/>
    </source>
</evidence>
<dbReference type="STRING" id="1552123.EP57_13170"/>
<evidence type="ECO:0000256" key="12">
    <source>
        <dbReference type="ARBA" id="ARBA00048366"/>
    </source>
</evidence>
<dbReference type="EMBL" id="JNFA01000028">
    <property type="protein sequence ID" value="KGL38882.1"/>
    <property type="molecule type" value="Genomic_DNA"/>
</dbReference>
<evidence type="ECO:0000256" key="1">
    <source>
        <dbReference type="ARBA" id="ARBA00004496"/>
    </source>
</evidence>
<feature type="binding site" evidence="14">
    <location>
        <position position="36"/>
    </location>
    <ligand>
        <name>L-threonine</name>
        <dbReference type="ChEBI" id="CHEBI:57926"/>
    </ligand>
</feature>
<comment type="caution">
    <text evidence="16">The sequence shown here is derived from an EMBL/GenBank/DDBJ whole genome shotgun (WGS) entry which is preliminary data.</text>
</comment>
<feature type="binding site" evidence="14">
    <location>
        <position position="143"/>
    </location>
    <ligand>
        <name>L-threonine</name>
        <dbReference type="ChEBI" id="CHEBI:57926"/>
    </ligand>
</feature>
<keyword evidence="8 13" id="KW-0548">Nucleotidyltransferase</keyword>
<evidence type="ECO:0000256" key="2">
    <source>
        <dbReference type="ARBA" id="ARBA00007663"/>
    </source>
</evidence>
<dbReference type="InterPro" id="IPR010923">
    <property type="entry name" value="T(6)A37_SUA5"/>
</dbReference>
<evidence type="ECO:0000256" key="7">
    <source>
        <dbReference type="ARBA" id="ARBA00022694"/>
    </source>
</evidence>
<feature type="binding site" evidence="14">
    <location>
        <position position="123"/>
    </location>
    <ligand>
        <name>L-threonine</name>
        <dbReference type="ChEBI" id="CHEBI:57926"/>
    </ligand>
</feature>
<feature type="binding site" evidence="14">
    <location>
        <position position="197"/>
    </location>
    <ligand>
        <name>ATP</name>
        <dbReference type="ChEBI" id="CHEBI:30616"/>
    </ligand>
</feature>
<dbReference type="GO" id="GO:0005737">
    <property type="term" value="C:cytoplasm"/>
    <property type="evidence" value="ECO:0007669"/>
    <property type="project" value="UniProtKB-SubCell"/>
</dbReference>
<reference evidence="16 17" key="1">
    <citation type="submission" date="2014-05" db="EMBL/GenBank/DDBJ databases">
        <title>Novel Listeriaceae from food processing environments.</title>
        <authorList>
            <person name="den Bakker H.C."/>
        </authorList>
    </citation>
    <scope>NUCLEOTIDE SEQUENCE [LARGE SCALE GENOMIC DNA]</scope>
    <source>
        <strain evidence="16 17">FSL A5-0281</strain>
    </source>
</reference>
<dbReference type="GO" id="GO:0006450">
    <property type="term" value="P:regulation of translational fidelity"/>
    <property type="evidence" value="ECO:0007669"/>
    <property type="project" value="TreeGrafter"/>
</dbReference>
<feature type="binding site" evidence="14">
    <location>
        <position position="68"/>
    </location>
    <ligand>
        <name>L-threonine</name>
        <dbReference type="ChEBI" id="CHEBI:57926"/>
    </ligand>
</feature>
<dbReference type="FunFam" id="3.90.870.10:FF:000008">
    <property type="entry name" value="Threonylcarbamoyl-AMP synthase"/>
    <property type="match status" value="1"/>
</dbReference>
<protein>
    <recommendedName>
        <fullName evidence="4 13">Threonylcarbamoyl-AMP synthase</fullName>
        <shortName evidence="13">TC-AMP synthase</shortName>
        <ecNumber evidence="3 13">2.7.7.87</ecNumber>
    </recommendedName>
    <alternativeName>
        <fullName evidence="11 13">L-threonylcarbamoyladenylate synthase</fullName>
    </alternativeName>
</protein>
<dbReference type="InterPro" id="IPR006070">
    <property type="entry name" value="Sua5-like_dom"/>
</dbReference>
<keyword evidence="9 13" id="KW-0547">Nucleotide-binding</keyword>
<comment type="subcellular location">
    <subcellularLocation>
        <location evidence="1 13">Cytoplasm</location>
    </subcellularLocation>
</comment>
<keyword evidence="7 13" id="KW-0819">tRNA processing</keyword>
<dbReference type="RefSeq" id="WP_036087311.1">
    <property type="nucleotide sequence ID" value="NZ_CBCSHQ010000003.1"/>
</dbReference>
<dbReference type="Gene3D" id="3.90.870.10">
    <property type="entry name" value="DHBP synthase"/>
    <property type="match status" value="1"/>
</dbReference>
<gene>
    <name evidence="16" type="ORF">EP57_13170</name>
</gene>
<evidence type="ECO:0000256" key="11">
    <source>
        <dbReference type="ARBA" id="ARBA00029774"/>
    </source>
</evidence>
<evidence type="ECO:0000313" key="16">
    <source>
        <dbReference type="EMBL" id="KGL38882.1"/>
    </source>
</evidence>
<evidence type="ECO:0000256" key="6">
    <source>
        <dbReference type="ARBA" id="ARBA00022679"/>
    </source>
</evidence>
<keyword evidence="5 13" id="KW-0963">Cytoplasm</keyword>
<comment type="catalytic activity">
    <reaction evidence="12 13">
        <text>L-threonine + hydrogencarbonate + ATP = L-threonylcarbamoyladenylate + diphosphate + H2O</text>
        <dbReference type="Rhea" id="RHEA:36407"/>
        <dbReference type="ChEBI" id="CHEBI:15377"/>
        <dbReference type="ChEBI" id="CHEBI:17544"/>
        <dbReference type="ChEBI" id="CHEBI:30616"/>
        <dbReference type="ChEBI" id="CHEBI:33019"/>
        <dbReference type="ChEBI" id="CHEBI:57926"/>
        <dbReference type="ChEBI" id="CHEBI:73682"/>
        <dbReference type="EC" id="2.7.7.87"/>
    </reaction>
</comment>
<dbReference type="GeneID" id="58718293"/>
<dbReference type="Pfam" id="PF01300">
    <property type="entry name" value="Sua5_yciO_yrdC"/>
    <property type="match status" value="1"/>
</dbReference>
<feature type="domain" description="YrdC-like" evidence="15">
    <location>
        <begin position="14"/>
        <end position="201"/>
    </location>
</feature>
<name>A0A099W1K7_9LIST</name>
<evidence type="ECO:0000259" key="15">
    <source>
        <dbReference type="PROSITE" id="PS51163"/>
    </source>
</evidence>
<comment type="function">
    <text evidence="13">Required for the formation of a threonylcarbamoyl group on adenosine at position 37 (t(6)A37) in tRNAs that read codons beginning with adenine.</text>
</comment>
<evidence type="ECO:0000256" key="3">
    <source>
        <dbReference type="ARBA" id="ARBA00012584"/>
    </source>
</evidence>
<dbReference type="Gene3D" id="3.40.50.11030">
    <property type="entry name" value="Threonylcarbamoyl-AMP synthase, C-terminal domain"/>
    <property type="match status" value="1"/>
</dbReference>
<dbReference type="GO" id="GO:0005524">
    <property type="term" value="F:ATP binding"/>
    <property type="evidence" value="ECO:0007669"/>
    <property type="project" value="UniProtKB-UniRule"/>
</dbReference>
<accession>A0A099W1K7</accession>
<dbReference type="PANTHER" id="PTHR17490">
    <property type="entry name" value="SUA5"/>
    <property type="match status" value="1"/>
</dbReference>
<dbReference type="NCBIfam" id="TIGR00057">
    <property type="entry name" value="L-threonylcarbamoyladenylate synthase"/>
    <property type="match status" value="1"/>
</dbReference>
<feature type="binding site" evidence="14">
    <location>
        <position position="183"/>
    </location>
    <ligand>
        <name>L-threonine</name>
        <dbReference type="ChEBI" id="CHEBI:57926"/>
    </ligand>
</feature>
<evidence type="ECO:0000256" key="13">
    <source>
        <dbReference type="PIRNR" id="PIRNR004930"/>
    </source>
</evidence>
<evidence type="ECO:0000256" key="8">
    <source>
        <dbReference type="ARBA" id="ARBA00022695"/>
    </source>
</evidence>
<dbReference type="SUPFAM" id="SSF55821">
    <property type="entry name" value="YrdC/RibB"/>
    <property type="match status" value="1"/>
</dbReference>
<dbReference type="InterPro" id="IPR017945">
    <property type="entry name" value="DHBP_synth_RibB-like_a/b_dom"/>
</dbReference>
<organism evidence="16 17">
    <name type="scientific">Listeria booriae</name>
    <dbReference type="NCBI Taxonomy" id="1552123"/>
    <lineage>
        <taxon>Bacteria</taxon>
        <taxon>Bacillati</taxon>
        <taxon>Bacillota</taxon>
        <taxon>Bacilli</taxon>
        <taxon>Bacillales</taxon>
        <taxon>Listeriaceae</taxon>
        <taxon>Listeria</taxon>
    </lineage>
</organism>
<dbReference type="AlphaFoldDB" id="A0A099W1K7"/>
<feature type="binding site" evidence="14">
    <location>
        <position position="153"/>
    </location>
    <ligand>
        <name>ATP</name>
        <dbReference type="ChEBI" id="CHEBI:30616"/>
    </ligand>
</feature>
<dbReference type="PROSITE" id="PS51163">
    <property type="entry name" value="YRDC"/>
    <property type="match status" value="1"/>
</dbReference>
<sequence>MKTKIWQITKESEIQIYLEAAKMLQAGETVAFPTETVYGIGADATNEAAVTKIYEAKGRPSDNPLIVHIADQAQVHSFVKEIPPNAKKLMKQFWPGPLTIILPLQANRLARNVTAGLDSVGVRMPEHPVALGLLAVAGIPVAAPSANRSGKPSPTSGEHVEEDLNGRIAGIISAGKTGVGLESTVIDCTLEVPAILRPGGVSQAEIEAVIGPVISEVQPLEQKEAPKAPGMKYTHYAPKAPVVIIEGDATFFQQQIDNAKARGEEVGILVSDELSKDLDASTHKLALGSREHLEEVAYQLYQQLRNFDHTSVTIIYAEAFAKEGIGTAIMNRLDKAAGGHYMRQSEED</sequence>
<dbReference type="PANTHER" id="PTHR17490:SF16">
    <property type="entry name" value="THREONYLCARBAMOYL-AMP SYNTHASE"/>
    <property type="match status" value="1"/>
</dbReference>
<dbReference type="InterPro" id="IPR038385">
    <property type="entry name" value="Sua5/YwlC_C"/>
</dbReference>
<feature type="binding site" evidence="14">
    <location>
        <position position="145"/>
    </location>
    <ligand>
        <name>ATP</name>
        <dbReference type="ChEBI" id="CHEBI:30616"/>
    </ligand>
</feature>
<dbReference type="GO" id="GO:0008033">
    <property type="term" value="P:tRNA processing"/>
    <property type="evidence" value="ECO:0007669"/>
    <property type="project" value="UniProtKB-KW"/>
</dbReference>
<dbReference type="EC" id="2.7.7.87" evidence="3 13"/>
<dbReference type="OrthoDB" id="9814580at2"/>
<dbReference type="PIRSF" id="PIRSF004930">
    <property type="entry name" value="Tln_factor_SUA5"/>
    <property type="match status" value="1"/>
</dbReference>
<dbReference type="Pfam" id="PF03481">
    <property type="entry name" value="Sua5_C"/>
    <property type="match status" value="1"/>
</dbReference>
<feature type="binding site" evidence="14">
    <location>
        <position position="236"/>
    </location>
    <ligand>
        <name>ATP</name>
        <dbReference type="ChEBI" id="CHEBI:30616"/>
    </ligand>
</feature>
<dbReference type="InterPro" id="IPR005145">
    <property type="entry name" value="Sua5_C"/>
</dbReference>
<evidence type="ECO:0000313" key="17">
    <source>
        <dbReference type="Proteomes" id="UP000029844"/>
    </source>
</evidence>
<feature type="binding site" evidence="14">
    <location>
        <position position="59"/>
    </location>
    <ligand>
        <name>ATP</name>
        <dbReference type="ChEBI" id="CHEBI:30616"/>
    </ligand>
</feature>
<dbReference type="eggNOG" id="COG0009">
    <property type="taxonomic scope" value="Bacteria"/>
</dbReference>